<keyword evidence="1" id="KW-0547">Nucleotide-binding</keyword>
<dbReference type="InterPro" id="IPR027417">
    <property type="entry name" value="P-loop_NTPase"/>
</dbReference>
<reference evidence="1 2" key="1">
    <citation type="journal article" date="2018" name="Nat. Biotechnol.">
        <title>A standardized bacterial taxonomy based on genome phylogeny substantially revises the tree of life.</title>
        <authorList>
            <person name="Parks D.H."/>
            <person name="Chuvochina M."/>
            <person name="Waite D.W."/>
            <person name="Rinke C."/>
            <person name="Skarshewski A."/>
            <person name="Chaumeil P.A."/>
            <person name="Hugenholtz P."/>
        </authorList>
    </citation>
    <scope>NUCLEOTIDE SEQUENCE [LARGE SCALE GENOMIC DNA]</scope>
    <source>
        <strain evidence="1">UBA8739</strain>
    </source>
</reference>
<dbReference type="SUPFAM" id="SSF52540">
    <property type="entry name" value="P-loop containing nucleoside triphosphate hydrolases"/>
    <property type="match status" value="1"/>
</dbReference>
<keyword evidence="1" id="KW-0067">ATP-binding</keyword>
<dbReference type="GO" id="GO:0005524">
    <property type="term" value="F:ATP binding"/>
    <property type="evidence" value="ECO:0007669"/>
    <property type="project" value="UniProtKB-KW"/>
</dbReference>
<accession>A0A3B9INX9</accession>
<name>A0A3B9INX9_9PROT</name>
<evidence type="ECO:0000313" key="1">
    <source>
        <dbReference type="EMBL" id="HAE49013.1"/>
    </source>
</evidence>
<sequence>MSADAAATPEMVRVDRVSRSFNGTKAVDEVSFTLARGRFLTILGPSGSGK</sequence>
<dbReference type="AlphaFoldDB" id="A0A3B9INX9"/>
<dbReference type="EMBL" id="DMAI01000269">
    <property type="protein sequence ID" value="HAE49013.1"/>
    <property type="molecule type" value="Genomic_DNA"/>
</dbReference>
<dbReference type="Gene3D" id="3.40.50.300">
    <property type="entry name" value="P-loop containing nucleotide triphosphate hydrolases"/>
    <property type="match status" value="1"/>
</dbReference>
<comment type="caution">
    <text evidence="1">The sequence shown here is derived from an EMBL/GenBank/DDBJ whole genome shotgun (WGS) entry which is preliminary data.</text>
</comment>
<protein>
    <submittedName>
        <fullName evidence="1">Polyamine ABC transporter ATP-binding protein</fullName>
    </submittedName>
</protein>
<organism evidence="1 2">
    <name type="scientific">Tistrella mobilis</name>
    <dbReference type="NCBI Taxonomy" id="171437"/>
    <lineage>
        <taxon>Bacteria</taxon>
        <taxon>Pseudomonadati</taxon>
        <taxon>Pseudomonadota</taxon>
        <taxon>Alphaproteobacteria</taxon>
        <taxon>Geminicoccales</taxon>
        <taxon>Geminicoccaceae</taxon>
        <taxon>Tistrella</taxon>
    </lineage>
</organism>
<gene>
    <name evidence="1" type="ORF">DCK97_16465</name>
</gene>
<feature type="non-terminal residue" evidence="1">
    <location>
        <position position="50"/>
    </location>
</feature>
<dbReference type="Proteomes" id="UP000257706">
    <property type="component" value="Unassembled WGS sequence"/>
</dbReference>
<proteinExistence type="predicted"/>
<evidence type="ECO:0000313" key="2">
    <source>
        <dbReference type="Proteomes" id="UP000257706"/>
    </source>
</evidence>